<organism evidence="6 7">
    <name type="scientific">Corynascus novoguineensis</name>
    <dbReference type="NCBI Taxonomy" id="1126955"/>
    <lineage>
        <taxon>Eukaryota</taxon>
        <taxon>Fungi</taxon>
        <taxon>Dikarya</taxon>
        <taxon>Ascomycota</taxon>
        <taxon>Pezizomycotina</taxon>
        <taxon>Sordariomycetes</taxon>
        <taxon>Sordariomycetidae</taxon>
        <taxon>Sordariales</taxon>
        <taxon>Chaetomiaceae</taxon>
        <taxon>Corynascus</taxon>
    </lineage>
</organism>
<feature type="compositionally biased region" description="Low complexity" evidence="4">
    <location>
        <begin position="292"/>
        <end position="306"/>
    </location>
</feature>
<dbReference type="GO" id="GO:0030695">
    <property type="term" value="F:GTPase regulator activity"/>
    <property type="evidence" value="ECO:0007669"/>
    <property type="project" value="UniProtKB-ARBA"/>
</dbReference>
<feature type="compositionally biased region" description="Basic and acidic residues" evidence="4">
    <location>
        <begin position="432"/>
        <end position="442"/>
    </location>
</feature>
<feature type="compositionally biased region" description="Low complexity" evidence="4">
    <location>
        <begin position="270"/>
        <end position="285"/>
    </location>
</feature>
<dbReference type="PANTHER" id="PTHR48125:SF10">
    <property type="entry name" value="OS12G0136300 PROTEIN"/>
    <property type="match status" value="1"/>
</dbReference>
<feature type="region of interest" description="Disordered" evidence="4">
    <location>
        <begin position="617"/>
        <end position="662"/>
    </location>
</feature>
<keyword evidence="7" id="KW-1185">Reference proteome</keyword>
<proteinExistence type="predicted"/>
<dbReference type="PANTHER" id="PTHR48125">
    <property type="entry name" value="LP07818P1"/>
    <property type="match status" value="1"/>
</dbReference>
<feature type="compositionally biased region" description="Basic and acidic residues" evidence="4">
    <location>
        <begin position="216"/>
        <end position="227"/>
    </location>
</feature>
<dbReference type="InterPro" id="IPR001781">
    <property type="entry name" value="Znf_LIM"/>
</dbReference>
<evidence type="ECO:0000259" key="5">
    <source>
        <dbReference type="PROSITE" id="PS50023"/>
    </source>
</evidence>
<dbReference type="FunFam" id="2.10.110.10:FF:000105">
    <property type="entry name" value="Similar to LIM domain-containing protein"/>
    <property type="match status" value="1"/>
</dbReference>
<evidence type="ECO:0000256" key="2">
    <source>
        <dbReference type="ARBA" id="ARBA00022833"/>
    </source>
</evidence>
<dbReference type="AlphaFoldDB" id="A0AAN7CWY8"/>
<feature type="compositionally biased region" description="Pro residues" evidence="4">
    <location>
        <begin position="338"/>
        <end position="347"/>
    </location>
</feature>
<feature type="compositionally biased region" description="Gly residues" evidence="4">
    <location>
        <begin position="640"/>
        <end position="650"/>
    </location>
</feature>
<feature type="compositionally biased region" description="Basic and acidic residues" evidence="4">
    <location>
        <begin position="367"/>
        <end position="377"/>
    </location>
</feature>
<evidence type="ECO:0000313" key="6">
    <source>
        <dbReference type="EMBL" id="KAK4248782.1"/>
    </source>
</evidence>
<dbReference type="GO" id="GO:0046872">
    <property type="term" value="F:metal ion binding"/>
    <property type="evidence" value="ECO:0007669"/>
    <property type="project" value="UniProtKB-KW"/>
</dbReference>
<feature type="compositionally biased region" description="Low complexity" evidence="4">
    <location>
        <begin position="185"/>
        <end position="198"/>
    </location>
</feature>
<feature type="domain" description="LIM zinc-binding" evidence="5">
    <location>
        <begin position="558"/>
        <end position="616"/>
    </location>
</feature>
<reference evidence="6" key="2">
    <citation type="submission" date="2023-05" db="EMBL/GenBank/DDBJ databases">
        <authorList>
            <consortium name="Lawrence Berkeley National Laboratory"/>
            <person name="Steindorff A."/>
            <person name="Hensen N."/>
            <person name="Bonometti L."/>
            <person name="Westerberg I."/>
            <person name="Brannstrom I.O."/>
            <person name="Guillou S."/>
            <person name="Cros-Aarteil S."/>
            <person name="Calhoun S."/>
            <person name="Haridas S."/>
            <person name="Kuo A."/>
            <person name="Mondo S."/>
            <person name="Pangilinan J."/>
            <person name="Riley R."/>
            <person name="Labutti K."/>
            <person name="Andreopoulos B."/>
            <person name="Lipzen A."/>
            <person name="Chen C."/>
            <person name="Yanf M."/>
            <person name="Daum C."/>
            <person name="Ng V."/>
            <person name="Clum A."/>
            <person name="Ohm R."/>
            <person name="Martin F."/>
            <person name="Silar P."/>
            <person name="Natvig D."/>
            <person name="Lalanne C."/>
            <person name="Gautier V."/>
            <person name="Ament-Velasquez S.L."/>
            <person name="Kruys A."/>
            <person name="Hutchinson M.I."/>
            <person name="Powell A.J."/>
            <person name="Barry K."/>
            <person name="Miller A.N."/>
            <person name="Grigoriev I.V."/>
            <person name="Debuchy R."/>
            <person name="Gladieux P."/>
            <person name="Thoren M.H."/>
            <person name="Johannesson H."/>
        </authorList>
    </citation>
    <scope>NUCLEOTIDE SEQUENCE</scope>
    <source>
        <strain evidence="6">CBS 359.72</strain>
    </source>
</reference>
<evidence type="ECO:0000256" key="4">
    <source>
        <dbReference type="SAM" id="MobiDB-lite"/>
    </source>
</evidence>
<dbReference type="CDD" id="cd08368">
    <property type="entry name" value="LIM"/>
    <property type="match status" value="1"/>
</dbReference>
<sequence>MAAVGRESRFMPTVKCSTCDRAYTAQSQLTPVSQESGSQSTVSPQTPNAQPSTGKPDDFFSPQIANSSPPPPQSARLGGYGGLNENSEYEGPALQTSTSKQDSNMMSRLDIMTNLSDSGRRPSAPAPTTSSSSLSSGLGSGRMPKPQSGYGGFGPPSRAPDGTLEPPRTPNRSETFPRPSDRFGPPTRTPSAPTPSAALHPDRLQPPLGSPGAPLDGRDPMASERPRRPSRGPDTSRPPPPRTNMVRPTTPGVPTINLAEEFGIGNPYHTPSESTSSTESSENSSQPERRPSQASQASSRTSPPRSLASRAGTSPTDTSNLDSLMTDIQSSMNEMKPKPPVPAPLKLPPRGFMVGDRPSPLSARPPRSAERGYDPRIDPAVQNPRLAKGKSPAPSPMPNTPLQDGLTVHIPNDVLSPSTAGLPSPRWINSPERIEPMGDRRPSQAHARPQTPAQPQAASQRQPPPEPQPERPSEPSRSRSRSRPREPAPTSSRGNCKACGQAITGKSISSADGRLTGRYHKPCFVCTTCRRPFSSSTFYVLDDRPYCELHYHELNGSLCGSCGRGIEGQYLEDESAVKHHVGCFKCGVCRMALRDGYFEVNGKAYCEQDAWRLAGGGMNGGPPPPAGPGGRGFRPPHMGLPGGPRPGMGAGYNPSRLGPMGQRPRMEKRMTRLGMM</sequence>
<keyword evidence="1 3" id="KW-0479">Metal-binding</keyword>
<evidence type="ECO:0000313" key="7">
    <source>
        <dbReference type="Proteomes" id="UP001303647"/>
    </source>
</evidence>
<feature type="region of interest" description="Disordered" evidence="4">
    <location>
        <begin position="27"/>
        <end position="498"/>
    </location>
</feature>
<evidence type="ECO:0000256" key="1">
    <source>
        <dbReference type="ARBA" id="ARBA00022723"/>
    </source>
</evidence>
<feature type="domain" description="LIM zinc-binding" evidence="5">
    <location>
        <begin position="494"/>
        <end position="557"/>
    </location>
</feature>
<dbReference type="SMART" id="SM00132">
    <property type="entry name" value="LIM"/>
    <property type="match status" value="2"/>
</dbReference>
<feature type="compositionally biased region" description="Low complexity" evidence="4">
    <location>
        <begin position="126"/>
        <end position="137"/>
    </location>
</feature>
<feature type="compositionally biased region" description="Polar residues" evidence="4">
    <location>
        <begin position="311"/>
        <end position="333"/>
    </location>
</feature>
<comment type="caution">
    <text evidence="6">The sequence shown here is derived from an EMBL/GenBank/DDBJ whole genome shotgun (WGS) entry which is preliminary data.</text>
</comment>
<keyword evidence="2 3" id="KW-0862">Zinc</keyword>
<accession>A0AAN7CWY8</accession>
<dbReference type="PROSITE" id="PS00478">
    <property type="entry name" value="LIM_DOMAIN_1"/>
    <property type="match status" value="2"/>
</dbReference>
<dbReference type="EMBL" id="MU857632">
    <property type="protein sequence ID" value="KAK4248782.1"/>
    <property type="molecule type" value="Genomic_DNA"/>
</dbReference>
<feature type="compositionally biased region" description="Polar residues" evidence="4">
    <location>
        <begin position="27"/>
        <end position="53"/>
    </location>
</feature>
<evidence type="ECO:0000256" key="3">
    <source>
        <dbReference type="PROSITE-ProRule" id="PRU00125"/>
    </source>
</evidence>
<dbReference type="Pfam" id="PF00412">
    <property type="entry name" value="LIM"/>
    <property type="match status" value="2"/>
</dbReference>
<feature type="compositionally biased region" description="Polar residues" evidence="4">
    <location>
        <begin position="94"/>
        <end position="106"/>
    </location>
</feature>
<feature type="compositionally biased region" description="Basic and acidic residues" evidence="4">
    <location>
        <begin position="468"/>
        <end position="477"/>
    </location>
</feature>
<protein>
    <recommendedName>
        <fullName evidence="5">LIM zinc-binding domain-containing protein</fullName>
    </recommendedName>
</protein>
<keyword evidence="3" id="KW-0440">LIM domain</keyword>
<reference evidence="6" key="1">
    <citation type="journal article" date="2023" name="Mol. Phylogenet. Evol.">
        <title>Genome-scale phylogeny and comparative genomics of the fungal order Sordariales.</title>
        <authorList>
            <person name="Hensen N."/>
            <person name="Bonometti L."/>
            <person name="Westerberg I."/>
            <person name="Brannstrom I.O."/>
            <person name="Guillou S."/>
            <person name="Cros-Aarteil S."/>
            <person name="Calhoun S."/>
            <person name="Haridas S."/>
            <person name="Kuo A."/>
            <person name="Mondo S."/>
            <person name="Pangilinan J."/>
            <person name="Riley R."/>
            <person name="LaButti K."/>
            <person name="Andreopoulos B."/>
            <person name="Lipzen A."/>
            <person name="Chen C."/>
            <person name="Yan M."/>
            <person name="Daum C."/>
            <person name="Ng V."/>
            <person name="Clum A."/>
            <person name="Steindorff A."/>
            <person name="Ohm R.A."/>
            <person name="Martin F."/>
            <person name="Silar P."/>
            <person name="Natvig D.O."/>
            <person name="Lalanne C."/>
            <person name="Gautier V."/>
            <person name="Ament-Velasquez S.L."/>
            <person name="Kruys A."/>
            <person name="Hutchinson M.I."/>
            <person name="Powell A.J."/>
            <person name="Barry K."/>
            <person name="Miller A.N."/>
            <person name="Grigoriev I.V."/>
            <person name="Debuchy R."/>
            <person name="Gladieux P."/>
            <person name="Hiltunen Thoren M."/>
            <person name="Johannesson H."/>
        </authorList>
    </citation>
    <scope>NUCLEOTIDE SEQUENCE</scope>
    <source>
        <strain evidence="6">CBS 359.72</strain>
    </source>
</reference>
<dbReference type="SUPFAM" id="SSF57716">
    <property type="entry name" value="Glucocorticoid receptor-like (DNA-binding domain)"/>
    <property type="match status" value="1"/>
</dbReference>
<feature type="compositionally biased region" description="Low complexity" evidence="4">
    <location>
        <begin position="357"/>
        <end position="366"/>
    </location>
</feature>
<gene>
    <name evidence="6" type="ORF">C7999DRAFT_13282</name>
</gene>
<dbReference type="CDD" id="cd09397">
    <property type="entry name" value="LIM1_UF1"/>
    <property type="match status" value="1"/>
</dbReference>
<name>A0AAN7CWY8_9PEZI</name>
<feature type="compositionally biased region" description="Low complexity" evidence="4">
    <location>
        <begin position="447"/>
        <end position="461"/>
    </location>
</feature>
<dbReference type="Gene3D" id="2.10.110.10">
    <property type="entry name" value="Cysteine Rich Protein"/>
    <property type="match status" value="2"/>
</dbReference>
<dbReference type="PROSITE" id="PS50023">
    <property type="entry name" value="LIM_DOMAIN_2"/>
    <property type="match status" value="2"/>
</dbReference>
<dbReference type="Proteomes" id="UP001303647">
    <property type="component" value="Unassembled WGS sequence"/>
</dbReference>